<organism evidence="2 3">
    <name type="scientific">Ustilaginoidea virens</name>
    <name type="common">Rice false smut fungus</name>
    <name type="synonym">Villosiclava virens</name>
    <dbReference type="NCBI Taxonomy" id="1159556"/>
    <lineage>
        <taxon>Eukaryota</taxon>
        <taxon>Fungi</taxon>
        <taxon>Dikarya</taxon>
        <taxon>Ascomycota</taxon>
        <taxon>Pezizomycotina</taxon>
        <taxon>Sordariomycetes</taxon>
        <taxon>Hypocreomycetidae</taxon>
        <taxon>Hypocreales</taxon>
        <taxon>Clavicipitaceae</taxon>
        <taxon>Ustilaginoidea</taxon>
    </lineage>
</organism>
<evidence type="ECO:0000256" key="1">
    <source>
        <dbReference type="SAM" id="MobiDB-lite"/>
    </source>
</evidence>
<proteinExistence type="predicted"/>
<dbReference type="AlphaFoldDB" id="A0A1B5L0H0"/>
<sequence>MELRSRPLLGNRTNGTEPASSSAISIIKHRMVSRQDSPSSQPVGEAWHSKVTMQFLNGLKLRGGNAS</sequence>
<feature type="compositionally biased region" description="Polar residues" evidence="1">
    <location>
        <begin position="11"/>
        <end position="24"/>
    </location>
</feature>
<comment type="caution">
    <text evidence="2">The sequence shown here is derived from an EMBL/GenBank/DDBJ whole genome shotgun (WGS) entry which is preliminary data.</text>
</comment>
<feature type="region of interest" description="Disordered" evidence="1">
    <location>
        <begin position="1"/>
        <end position="25"/>
    </location>
</feature>
<gene>
    <name evidence="2" type="ORF">UVI_02051660</name>
</gene>
<protein>
    <submittedName>
        <fullName evidence="2">Uncharacterized protein</fullName>
    </submittedName>
</protein>
<dbReference type="EMBL" id="BBTG02000038">
    <property type="protein sequence ID" value="GAO15852.1"/>
    <property type="molecule type" value="Genomic_DNA"/>
</dbReference>
<reference evidence="3" key="1">
    <citation type="journal article" date="2016" name="Genome Announc.">
        <title>Genome sequence of Ustilaginoidea virens IPU010, a rice pathogenic fungus causing false smut.</title>
        <authorList>
            <person name="Kumagai T."/>
            <person name="Ishii T."/>
            <person name="Terai G."/>
            <person name="Umemura M."/>
            <person name="Machida M."/>
            <person name="Asai K."/>
        </authorList>
    </citation>
    <scope>NUCLEOTIDE SEQUENCE [LARGE SCALE GENOMIC DNA]</scope>
    <source>
        <strain evidence="3">IPU010</strain>
    </source>
</reference>
<name>A0A1B5L0H0_USTVR</name>
<accession>A0A1B5L0H0</accession>
<evidence type="ECO:0000313" key="2">
    <source>
        <dbReference type="EMBL" id="GAO15852.1"/>
    </source>
</evidence>
<dbReference type="Proteomes" id="UP000054053">
    <property type="component" value="Unassembled WGS sequence"/>
</dbReference>
<evidence type="ECO:0000313" key="3">
    <source>
        <dbReference type="Proteomes" id="UP000054053"/>
    </source>
</evidence>